<evidence type="ECO:0000256" key="5">
    <source>
        <dbReference type="ARBA" id="ARBA00023155"/>
    </source>
</evidence>
<keyword evidence="5 7" id="KW-0371">Homeobox</keyword>
<sequence>MSAYYGNIMTAPPTVHVPPTDMFYPPEAKIDCSGYDSSPTNTPQCDETYPTGTYNRYSPFEGTECQQKGQPMYTTPPQYQTNTSNFQFPPCSMYPDNSSYDSRFLSCKADDSNSPPNHQVSYMPQPTLYSNYQNPMCNNTNINMLSQVTHQTMGVYPWMRQVTADTTTYEQKRTRQTYTRYQTLELEKEFHFNRYLTRRRRIEIAHMLGLTERQIKIWFQNRRMKWKKENNLEKLTGPDRSKKDTEFDDEKVLSSTQAELVSSSS</sequence>
<dbReference type="FunFam" id="1.10.10.60:FF:000017">
    <property type="entry name" value="Homeobox protein antennapedia"/>
    <property type="match status" value="1"/>
</dbReference>
<evidence type="ECO:0000256" key="10">
    <source>
        <dbReference type="SAM" id="MobiDB-lite"/>
    </source>
</evidence>
<evidence type="ECO:0000256" key="4">
    <source>
        <dbReference type="ARBA" id="ARBA00023125"/>
    </source>
</evidence>
<evidence type="ECO:0000256" key="2">
    <source>
        <dbReference type="ARBA" id="ARBA00009107"/>
    </source>
</evidence>
<dbReference type="AlphaFoldDB" id="A0A1J0M5L7"/>
<dbReference type="InterPro" id="IPR050296">
    <property type="entry name" value="Antp_homeobox"/>
</dbReference>
<dbReference type="EMBL" id="KX365093">
    <property type="protein sequence ID" value="APD15656.1"/>
    <property type="molecule type" value="mRNA"/>
</dbReference>
<dbReference type="PROSITE" id="PS50071">
    <property type="entry name" value="HOMEOBOX_2"/>
    <property type="match status" value="1"/>
</dbReference>
<feature type="domain" description="Homeobox" evidence="11">
    <location>
        <begin position="169"/>
        <end position="229"/>
    </location>
</feature>
<dbReference type="InterPro" id="IPR009057">
    <property type="entry name" value="Homeodomain-like_sf"/>
</dbReference>
<dbReference type="GO" id="GO:0000981">
    <property type="term" value="F:DNA-binding transcription factor activity, RNA polymerase II-specific"/>
    <property type="evidence" value="ECO:0007669"/>
    <property type="project" value="InterPro"/>
</dbReference>
<keyword evidence="4 7" id="KW-0238">DNA-binding</keyword>
<evidence type="ECO:0000259" key="11">
    <source>
        <dbReference type="PROSITE" id="PS50071"/>
    </source>
</evidence>
<gene>
    <name evidence="12" type="primary">Lox5</name>
</gene>
<dbReference type="InterPro" id="IPR017970">
    <property type="entry name" value="Homeobox_CS"/>
</dbReference>
<dbReference type="InterPro" id="IPR001827">
    <property type="entry name" value="Homeobox_Antennapedia_CS"/>
</dbReference>
<feature type="compositionally biased region" description="Basic and acidic residues" evidence="10">
    <location>
        <begin position="229"/>
        <end position="245"/>
    </location>
</feature>
<dbReference type="SUPFAM" id="SSF46689">
    <property type="entry name" value="Homeodomain-like"/>
    <property type="match status" value="1"/>
</dbReference>
<dbReference type="GO" id="GO:0005634">
    <property type="term" value="C:nucleus"/>
    <property type="evidence" value="ECO:0007669"/>
    <property type="project" value="UniProtKB-SubCell"/>
</dbReference>
<evidence type="ECO:0000256" key="8">
    <source>
        <dbReference type="RuleBase" id="RU000682"/>
    </source>
</evidence>
<feature type="region of interest" description="Disordered" evidence="10">
    <location>
        <begin position="229"/>
        <end position="265"/>
    </location>
</feature>
<dbReference type="PRINTS" id="PR00024">
    <property type="entry name" value="HOMEOBOX"/>
</dbReference>
<keyword evidence="3" id="KW-0217">Developmental protein</keyword>
<dbReference type="InterPro" id="IPR017995">
    <property type="entry name" value="Homeobox_antennapedia"/>
</dbReference>
<dbReference type="PANTHER" id="PTHR45659">
    <property type="entry name" value="HOMEOBOX PROTEIN HOX"/>
    <property type="match status" value="1"/>
</dbReference>
<feature type="DNA-binding region" description="Homeobox" evidence="7">
    <location>
        <begin position="171"/>
        <end position="230"/>
    </location>
</feature>
<keyword evidence="6 7" id="KW-0539">Nucleus</keyword>
<comment type="similarity">
    <text evidence="2 9">Belongs to the Antp homeobox family.</text>
</comment>
<evidence type="ECO:0000256" key="6">
    <source>
        <dbReference type="ARBA" id="ARBA00023242"/>
    </source>
</evidence>
<evidence type="ECO:0000256" key="3">
    <source>
        <dbReference type="ARBA" id="ARBA00022473"/>
    </source>
</evidence>
<protein>
    <submittedName>
        <fullName evidence="12">Homeobox hox lox5</fullName>
    </submittedName>
</protein>
<dbReference type="PROSITE" id="PS00032">
    <property type="entry name" value="ANTENNAPEDIA"/>
    <property type="match status" value="1"/>
</dbReference>
<dbReference type="InterPro" id="IPR001356">
    <property type="entry name" value="HD"/>
</dbReference>
<organism evidence="12">
    <name type="scientific">Antalis entalis</name>
    <dbReference type="NCBI Taxonomy" id="211836"/>
    <lineage>
        <taxon>Eukaryota</taxon>
        <taxon>Metazoa</taxon>
        <taxon>Spiralia</taxon>
        <taxon>Lophotrochozoa</taxon>
        <taxon>Mollusca</taxon>
        <taxon>Scaphopoda</taxon>
        <taxon>Dentaliida</taxon>
        <taxon>Dentaliidae</taxon>
        <taxon>Antalis</taxon>
    </lineage>
</organism>
<dbReference type="PANTHER" id="PTHR45659:SF4">
    <property type="entry name" value="HOMEOBOX PROTEIN ABDOMINAL-A"/>
    <property type="match status" value="1"/>
</dbReference>
<feature type="compositionally biased region" description="Polar residues" evidence="10">
    <location>
        <begin position="253"/>
        <end position="265"/>
    </location>
</feature>
<dbReference type="Gene3D" id="1.10.10.60">
    <property type="entry name" value="Homeodomain-like"/>
    <property type="match status" value="1"/>
</dbReference>
<evidence type="ECO:0000256" key="7">
    <source>
        <dbReference type="PROSITE-ProRule" id="PRU00108"/>
    </source>
</evidence>
<evidence type="ECO:0000256" key="9">
    <source>
        <dbReference type="RuleBase" id="RU004442"/>
    </source>
</evidence>
<dbReference type="PRINTS" id="PR00031">
    <property type="entry name" value="HTHREPRESSR"/>
</dbReference>
<dbReference type="GO" id="GO:0009952">
    <property type="term" value="P:anterior/posterior pattern specification"/>
    <property type="evidence" value="ECO:0007669"/>
    <property type="project" value="TreeGrafter"/>
</dbReference>
<dbReference type="InterPro" id="IPR000047">
    <property type="entry name" value="HTH_motif"/>
</dbReference>
<evidence type="ECO:0000256" key="1">
    <source>
        <dbReference type="ARBA" id="ARBA00004123"/>
    </source>
</evidence>
<dbReference type="GO" id="GO:0000978">
    <property type="term" value="F:RNA polymerase II cis-regulatory region sequence-specific DNA binding"/>
    <property type="evidence" value="ECO:0007669"/>
    <property type="project" value="TreeGrafter"/>
</dbReference>
<dbReference type="Pfam" id="PF00046">
    <property type="entry name" value="Homeodomain"/>
    <property type="match status" value="1"/>
</dbReference>
<dbReference type="InterPro" id="IPR020479">
    <property type="entry name" value="HD_metazoa"/>
</dbReference>
<reference evidence="12" key="1">
    <citation type="journal article" date="2016" name="BMC Genomics">
        <title>Comparative transcriptomics enlarges the toolkit of known developmental genes in mollusks.</title>
        <authorList>
            <person name="De Oliveira A.L."/>
            <person name="Wollesen T."/>
            <person name="Kristof A."/>
            <person name="Scherholz M."/>
            <person name="Redl E."/>
            <person name="Todt C."/>
            <person name="Bleidorn C."/>
            <person name="Wanninger A."/>
        </authorList>
    </citation>
    <scope>NUCLEOTIDE SEQUENCE</scope>
</reference>
<reference evidence="12" key="2">
    <citation type="submission" date="2016-06" db="EMBL/GenBank/DDBJ databases">
        <authorList>
            <person name="Kjaerup R.B."/>
            <person name="Dalgaard T.S."/>
            <person name="Juul-Madsen H.R."/>
        </authorList>
    </citation>
    <scope>NUCLEOTIDE SEQUENCE</scope>
</reference>
<dbReference type="CDD" id="cd00086">
    <property type="entry name" value="homeodomain"/>
    <property type="match status" value="1"/>
</dbReference>
<accession>A0A1J0M5L7</accession>
<comment type="subcellular location">
    <subcellularLocation>
        <location evidence="1 7 8">Nucleus</location>
    </subcellularLocation>
</comment>
<evidence type="ECO:0000313" key="12">
    <source>
        <dbReference type="EMBL" id="APD15656.1"/>
    </source>
</evidence>
<dbReference type="SMART" id="SM00389">
    <property type="entry name" value="HOX"/>
    <property type="match status" value="1"/>
</dbReference>
<proteinExistence type="evidence at transcript level"/>
<dbReference type="PROSITE" id="PS00027">
    <property type="entry name" value="HOMEOBOX_1"/>
    <property type="match status" value="1"/>
</dbReference>
<dbReference type="PRINTS" id="PR00025">
    <property type="entry name" value="ANTENNAPEDIA"/>
</dbReference>
<name>A0A1J0M5L7_9MOLL</name>